<dbReference type="SUPFAM" id="SSF110221">
    <property type="entry name" value="AbfB domain"/>
    <property type="match status" value="2"/>
</dbReference>
<dbReference type="Pfam" id="PF05270">
    <property type="entry name" value="AbfB"/>
    <property type="match status" value="1"/>
</dbReference>
<proteinExistence type="predicted"/>
<evidence type="ECO:0000313" key="4">
    <source>
        <dbReference type="Proteomes" id="UP000658320"/>
    </source>
</evidence>
<dbReference type="CDD" id="cd23399">
    <property type="entry name" value="beta-trefoil_ABD_ABFB"/>
    <property type="match status" value="1"/>
</dbReference>
<reference evidence="3" key="2">
    <citation type="submission" date="2020-09" db="EMBL/GenBank/DDBJ databases">
        <authorList>
            <person name="Sun Q."/>
            <person name="Ohkuma M."/>
        </authorList>
    </citation>
    <scope>NUCLEOTIDE SEQUENCE</scope>
    <source>
        <strain evidence="3">JCM 4346</strain>
    </source>
</reference>
<feature type="region of interest" description="Disordered" evidence="1">
    <location>
        <begin position="1"/>
        <end position="22"/>
    </location>
</feature>
<dbReference type="InterPro" id="IPR007934">
    <property type="entry name" value="AbfB_ABD"/>
</dbReference>
<gene>
    <name evidence="3" type="ORF">GCM10010251_79450</name>
</gene>
<reference evidence="3" key="1">
    <citation type="journal article" date="2014" name="Int. J. Syst. Evol. Microbiol.">
        <title>Complete genome sequence of Corynebacterium casei LMG S-19264T (=DSM 44701T), isolated from a smear-ripened cheese.</title>
        <authorList>
            <consortium name="US DOE Joint Genome Institute (JGI-PGF)"/>
            <person name="Walter F."/>
            <person name="Albersmeier A."/>
            <person name="Kalinowski J."/>
            <person name="Ruckert C."/>
        </authorList>
    </citation>
    <scope>NUCLEOTIDE SEQUENCE</scope>
    <source>
        <strain evidence="3">JCM 4346</strain>
    </source>
</reference>
<dbReference type="GO" id="GO:0046556">
    <property type="term" value="F:alpha-L-arabinofuranosidase activity"/>
    <property type="evidence" value="ECO:0007669"/>
    <property type="project" value="InterPro"/>
</dbReference>
<dbReference type="Gene3D" id="2.80.10.50">
    <property type="match status" value="2"/>
</dbReference>
<dbReference type="AlphaFoldDB" id="A0A918KZ59"/>
<evidence type="ECO:0000259" key="2">
    <source>
        <dbReference type="Pfam" id="PF05270"/>
    </source>
</evidence>
<dbReference type="Proteomes" id="UP000658320">
    <property type="component" value="Unassembled WGS sequence"/>
</dbReference>
<keyword evidence="4" id="KW-1185">Reference proteome</keyword>
<dbReference type="EMBL" id="BMSX01000026">
    <property type="protein sequence ID" value="GGR50597.1"/>
    <property type="molecule type" value="Genomic_DNA"/>
</dbReference>
<evidence type="ECO:0000313" key="3">
    <source>
        <dbReference type="EMBL" id="GGR50597.1"/>
    </source>
</evidence>
<organism evidence="3 4">
    <name type="scientific">Streptomyces aurantiogriseus</name>
    <dbReference type="NCBI Taxonomy" id="66870"/>
    <lineage>
        <taxon>Bacteria</taxon>
        <taxon>Bacillati</taxon>
        <taxon>Actinomycetota</taxon>
        <taxon>Actinomycetes</taxon>
        <taxon>Kitasatosporales</taxon>
        <taxon>Streptomycetaceae</taxon>
        <taxon>Streptomyces</taxon>
    </lineage>
</organism>
<feature type="domain" description="Alpha-L-arabinofuranosidase B arabinose-binding" evidence="2">
    <location>
        <begin position="23"/>
        <end position="151"/>
    </location>
</feature>
<comment type="caution">
    <text evidence="3">The sequence shown here is derived from an EMBL/GenBank/DDBJ whole genome shotgun (WGS) entry which is preliminary data.</text>
</comment>
<dbReference type="GO" id="GO:0046373">
    <property type="term" value="P:L-arabinose metabolic process"/>
    <property type="evidence" value="ECO:0007669"/>
    <property type="project" value="InterPro"/>
</dbReference>
<dbReference type="InterPro" id="IPR036195">
    <property type="entry name" value="AbfB_ABD_sf"/>
</dbReference>
<protein>
    <recommendedName>
        <fullName evidence="2">Alpha-L-arabinofuranosidase B arabinose-binding domain-containing protein</fullName>
    </recommendedName>
</protein>
<accession>A0A918KZ59</accession>
<evidence type="ECO:0000256" key="1">
    <source>
        <dbReference type="SAM" id="MobiDB-lite"/>
    </source>
</evidence>
<sequence length="157" mass="17645">MPSPAASPTKGASDPKPAVVQRSVQSANYPDRYWHLSNGYVRLDAIGSGPEQREDSTFTLVKGLANSSCYSFLTSDGTYLRHRSFVLVKQRNDGSSLFQQDATFCARASYSGTVMLESVNYPGYFLRHERFQLKLERYEYSGQYRADSTFRLVEGLA</sequence>
<name>A0A918KZ59_9ACTN</name>